<dbReference type="EMBL" id="LATX01001611">
    <property type="protein sequence ID" value="KTB40079.1"/>
    <property type="molecule type" value="Genomic_DNA"/>
</dbReference>
<feature type="domain" description="Galactose oxidase-like Early set" evidence="1">
    <location>
        <begin position="1"/>
        <end position="31"/>
    </location>
</feature>
<dbReference type="Gene3D" id="2.60.40.10">
    <property type="entry name" value="Immunoglobulins"/>
    <property type="match status" value="1"/>
</dbReference>
<evidence type="ECO:0000313" key="2">
    <source>
        <dbReference type="EMBL" id="KTB40079.1"/>
    </source>
</evidence>
<reference evidence="2 3" key="1">
    <citation type="submission" date="2015-12" db="EMBL/GenBank/DDBJ databases">
        <title>Draft genome sequence of Moniliophthora roreri, the causal agent of frosty pod rot of cacao.</title>
        <authorList>
            <person name="Aime M.C."/>
            <person name="Diaz-Valderrama J.R."/>
            <person name="Kijpornyongpan T."/>
            <person name="Phillips-Mora W."/>
        </authorList>
    </citation>
    <scope>NUCLEOTIDE SEQUENCE [LARGE SCALE GENOMIC DNA]</scope>
    <source>
        <strain evidence="2 3">MCA 2952</strain>
    </source>
</reference>
<organism evidence="2 3">
    <name type="scientific">Moniliophthora roreri</name>
    <name type="common">Frosty pod rot fungus</name>
    <name type="synonym">Monilia roreri</name>
    <dbReference type="NCBI Taxonomy" id="221103"/>
    <lineage>
        <taxon>Eukaryota</taxon>
        <taxon>Fungi</taxon>
        <taxon>Dikarya</taxon>
        <taxon>Basidiomycota</taxon>
        <taxon>Agaricomycotina</taxon>
        <taxon>Agaricomycetes</taxon>
        <taxon>Agaricomycetidae</taxon>
        <taxon>Agaricales</taxon>
        <taxon>Marasmiineae</taxon>
        <taxon>Marasmiaceae</taxon>
        <taxon>Moniliophthora</taxon>
    </lineage>
</organism>
<dbReference type="Pfam" id="PF09118">
    <property type="entry name" value="GO-like_E_set"/>
    <property type="match status" value="1"/>
</dbReference>
<accession>A0A0W0FUK7</accession>
<proteinExistence type="predicted"/>
<dbReference type="AlphaFoldDB" id="A0A0W0FUK7"/>
<dbReference type="InterPro" id="IPR013783">
    <property type="entry name" value="Ig-like_fold"/>
</dbReference>
<evidence type="ECO:0000313" key="3">
    <source>
        <dbReference type="Proteomes" id="UP000054988"/>
    </source>
</evidence>
<protein>
    <recommendedName>
        <fullName evidence="1">Galactose oxidase-like Early set domain-containing protein</fullName>
    </recommendedName>
</protein>
<dbReference type="InterPro" id="IPR015202">
    <property type="entry name" value="GO-like_E_set"/>
</dbReference>
<gene>
    <name evidence="2" type="ORF">WG66_7361</name>
</gene>
<name>A0A0W0FUK7_MONRR</name>
<comment type="caution">
    <text evidence="2">The sequence shown here is derived from an EMBL/GenBank/DDBJ whole genome shotgun (WGS) entry which is preliminary data.</text>
</comment>
<evidence type="ECO:0000259" key="1">
    <source>
        <dbReference type="Pfam" id="PF09118"/>
    </source>
</evidence>
<sequence length="140" mass="14986">MPPNSNIFQPGPAWVYVSANGIPSNGTFVTVGTGNIELQSLSEIPPLPANYLIPMTVGTNGGGDTDRGYDASRSLVLVGYKGKYSHSGSSWDLGDTDANYSERYGIRADPYTDRGWSIGPAPYAAGLLRTFHNGEYECAF</sequence>
<dbReference type="Proteomes" id="UP000054988">
    <property type="component" value="Unassembled WGS sequence"/>
</dbReference>